<dbReference type="GO" id="GO:0016971">
    <property type="term" value="F:flavin-dependent sulfhydryl oxidase activity"/>
    <property type="evidence" value="ECO:0007669"/>
    <property type="project" value="InterPro"/>
</dbReference>
<dbReference type="InterPro" id="IPR039798">
    <property type="entry name" value="Sulfhydryl_oxidase"/>
</dbReference>
<dbReference type="InterPro" id="IPR036249">
    <property type="entry name" value="Thioredoxin-like_sf"/>
</dbReference>
<dbReference type="GO" id="GO:0003756">
    <property type="term" value="F:protein disulfide isomerase activity"/>
    <property type="evidence" value="ECO:0007669"/>
    <property type="project" value="TreeGrafter"/>
</dbReference>
<dbReference type="GO" id="GO:0000139">
    <property type="term" value="C:Golgi membrane"/>
    <property type="evidence" value="ECO:0007669"/>
    <property type="project" value="TreeGrafter"/>
</dbReference>
<dbReference type="GO" id="GO:0005615">
    <property type="term" value="C:extracellular space"/>
    <property type="evidence" value="ECO:0007669"/>
    <property type="project" value="TreeGrafter"/>
</dbReference>
<proteinExistence type="predicted"/>
<evidence type="ECO:0000256" key="6">
    <source>
        <dbReference type="ARBA" id="ARBA00023157"/>
    </source>
</evidence>
<dbReference type="Pfam" id="PF04777">
    <property type="entry name" value="Evr1_Alr"/>
    <property type="match status" value="1"/>
</dbReference>
<keyword evidence="6" id="KW-1015">Disulfide bond</keyword>
<evidence type="ECO:0000313" key="13">
    <source>
        <dbReference type="Proteomes" id="UP000429607"/>
    </source>
</evidence>
<dbReference type="PROSITE" id="PS51352">
    <property type="entry name" value="THIOREDOXIN_2"/>
    <property type="match status" value="1"/>
</dbReference>
<evidence type="ECO:0000256" key="9">
    <source>
        <dbReference type="SAM" id="SignalP"/>
    </source>
</evidence>
<protein>
    <recommendedName>
        <fullName evidence="8">Sulfhydryl oxidase</fullName>
        <ecNumber evidence="8">1.8.3.2</ecNumber>
    </recommendedName>
</protein>
<evidence type="ECO:0000256" key="8">
    <source>
        <dbReference type="RuleBase" id="RU371123"/>
    </source>
</evidence>
<keyword evidence="8" id="KW-1133">Transmembrane helix</keyword>
<dbReference type="SUPFAM" id="SSF69000">
    <property type="entry name" value="FAD-dependent thiol oxidase"/>
    <property type="match status" value="1"/>
</dbReference>
<feature type="domain" description="Thioredoxin" evidence="11">
    <location>
        <begin position="12"/>
        <end position="170"/>
    </location>
</feature>
<dbReference type="EC" id="1.8.3.2" evidence="8"/>
<comment type="catalytic activity">
    <reaction evidence="8">
        <text>2 R'C(R)SH + O2 = R'C(R)S-S(R)CR' + H2O2</text>
        <dbReference type="Rhea" id="RHEA:17357"/>
        <dbReference type="ChEBI" id="CHEBI:15379"/>
        <dbReference type="ChEBI" id="CHEBI:16240"/>
        <dbReference type="ChEBI" id="CHEBI:16520"/>
        <dbReference type="ChEBI" id="CHEBI:17412"/>
        <dbReference type="EC" id="1.8.3.2"/>
    </reaction>
</comment>
<evidence type="ECO:0000259" key="11">
    <source>
        <dbReference type="PROSITE" id="PS51352"/>
    </source>
</evidence>
<name>A0A6A3N312_9STRA</name>
<dbReference type="PANTHER" id="PTHR22897:SF8">
    <property type="entry name" value="SULFHYDRYL OXIDASE"/>
    <property type="match status" value="1"/>
</dbReference>
<keyword evidence="5 8" id="KW-0560">Oxidoreductase</keyword>
<dbReference type="Pfam" id="PF00085">
    <property type="entry name" value="Thioredoxin"/>
    <property type="match status" value="1"/>
</dbReference>
<dbReference type="Proteomes" id="UP000429607">
    <property type="component" value="Unassembled WGS sequence"/>
</dbReference>
<dbReference type="Gene3D" id="3.40.30.10">
    <property type="entry name" value="Glutaredoxin"/>
    <property type="match status" value="1"/>
</dbReference>
<keyword evidence="8" id="KW-0812">Transmembrane</keyword>
<dbReference type="GO" id="GO:0006457">
    <property type="term" value="P:protein folding"/>
    <property type="evidence" value="ECO:0007669"/>
    <property type="project" value="TreeGrafter"/>
</dbReference>
<sequence length="498" mass="56436">MKMALLVAWTSLLLLSTASAFSLMRHDTSPLFTKSFQVRSLTPQSYDDMLKASDTVWLVDYYAPWCPHCRHFAPEWERIAKFYAKTDKVKVGAVDCTQNSEICNSENIHGYPGVKIHHVPADAEKPIMMPRRAMNTKVVIGWAERLMEEHGIKSGVDIEDLNAHLKNFRNDGLADENGGEGEGTYSDQSLEMKYKRLHDAGIAAVSTFQNGFFMGDNVLEGERYDAALNWAKALAASFPMKKNREALAMLVDSMKTSNHWNYADWKVLLAKWKETASEMTFPENLFTSSEDKGWAYCKTYTCGLWTLFHTISVSDVKVSRKSTVQPWKPSKIMAAIRLYVKNFFGCEECREHFMLSNPESIIGELAVSDGKGPHAVAFWIWKMHNTVNKATKKAQWPSMTNCPICYVEDGDPISLDPVRLHEDEIVAYVTSAYDHDDDDMYAMDAAYNGTLVAMWSSMEGFSAMMMVFGFFLLLGFAYKTRGQRGLDRKVLMTRDHTA</sequence>
<evidence type="ECO:0000256" key="1">
    <source>
        <dbReference type="ARBA" id="ARBA00001974"/>
    </source>
</evidence>
<feature type="chain" id="PRO_5025693588" description="Sulfhydryl oxidase" evidence="9">
    <location>
        <begin position="21"/>
        <end position="498"/>
    </location>
</feature>
<dbReference type="PANTHER" id="PTHR22897">
    <property type="entry name" value="QUIESCIN Q6-RELATED SULFHYDRYL OXIDASE"/>
    <property type="match status" value="1"/>
</dbReference>
<feature type="signal peptide" evidence="9">
    <location>
        <begin position="1"/>
        <end position="20"/>
    </location>
</feature>
<keyword evidence="3 9" id="KW-0732">Signal</keyword>
<keyword evidence="2 8" id="KW-0285">Flavoprotein</keyword>
<comment type="cofactor">
    <cofactor evidence="1 8">
        <name>FAD</name>
        <dbReference type="ChEBI" id="CHEBI:57692"/>
    </cofactor>
</comment>
<reference evidence="12 13" key="1">
    <citation type="submission" date="2018-09" db="EMBL/GenBank/DDBJ databases">
        <title>Genomic investigation of the strawberry pathogen Phytophthora fragariae indicates pathogenicity is determined by transcriptional variation in three key races.</title>
        <authorList>
            <person name="Adams T.M."/>
            <person name="Armitage A.D."/>
            <person name="Sobczyk M.K."/>
            <person name="Bates H.J."/>
            <person name="Dunwell J.M."/>
            <person name="Nellist C.F."/>
            <person name="Harrison R.J."/>
        </authorList>
    </citation>
    <scope>NUCLEOTIDE SEQUENCE [LARGE SCALE GENOMIC DNA]</scope>
    <source>
        <strain evidence="12 13">SCRP249</strain>
    </source>
</reference>
<dbReference type="InterPro" id="IPR036774">
    <property type="entry name" value="ERV/ALR_sulphydryl_oxid_sf"/>
</dbReference>
<evidence type="ECO:0000256" key="7">
    <source>
        <dbReference type="ARBA" id="ARBA00023180"/>
    </source>
</evidence>
<dbReference type="FunFam" id="1.20.120.310:FF:000011">
    <property type="entry name" value="Sulfhydryl oxidase"/>
    <property type="match status" value="1"/>
</dbReference>
<keyword evidence="4 8" id="KW-0274">FAD</keyword>
<dbReference type="SUPFAM" id="SSF52833">
    <property type="entry name" value="Thioredoxin-like"/>
    <property type="match status" value="1"/>
</dbReference>
<comment type="caution">
    <text evidence="12">The sequence shown here is derived from an EMBL/GenBank/DDBJ whole genome shotgun (WGS) entry which is preliminary data.</text>
</comment>
<keyword evidence="7" id="KW-0325">Glycoprotein</keyword>
<dbReference type="AlphaFoldDB" id="A0A6A3N312"/>
<dbReference type="Gene3D" id="1.20.120.310">
    <property type="entry name" value="ERV/ALR sulfhydryl oxidase domain"/>
    <property type="match status" value="1"/>
</dbReference>
<evidence type="ECO:0000256" key="2">
    <source>
        <dbReference type="ARBA" id="ARBA00022630"/>
    </source>
</evidence>
<organism evidence="12 13">
    <name type="scientific">Phytophthora rubi</name>
    <dbReference type="NCBI Taxonomy" id="129364"/>
    <lineage>
        <taxon>Eukaryota</taxon>
        <taxon>Sar</taxon>
        <taxon>Stramenopiles</taxon>
        <taxon>Oomycota</taxon>
        <taxon>Peronosporomycetes</taxon>
        <taxon>Peronosporales</taxon>
        <taxon>Peronosporaceae</taxon>
        <taxon>Phytophthora</taxon>
    </lineage>
</organism>
<evidence type="ECO:0000256" key="3">
    <source>
        <dbReference type="ARBA" id="ARBA00022729"/>
    </source>
</evidence>
<feature type="transmembrane region" description="Helical" evidence="8">
    <location>
        <begin position="460"/>
        <end position="478"/>
    </location>
</feature>
<accession>A0A6A3N312</accession>
<feature type="domain" description="ERV/ALR sulfhydryl oxidase" evidence="10">
    <location>
        <begin position="288"/>
        <end position="406"/>
    </location>
</feature>
<evidence type="ECO:0000259" key="10">
    <source>
        <dbReference type="PROSITE" id="PS51324"/>
    </source>
</evidence>
<evidence type="ECO:0000256" key="5">
    <source>
        <dbReference type="ARBA" id="ARBA00023002"/>
    </source>
</evidence>
<dbReference type="InterPro" id="IPR013766">
    <property type="entry name" value="Thioredoxin_domain"/>
</dbReference>
<dbReference type="EMBL" id="QXFV01000502">
    <property type="protein sequence ID" value="KAE9035698.1"/>
    <property type="molecule type" value="Genomic_DNA"/>
</dbReference>
<gene>
    <name evidence="12" type="ORF">PR001_g9190</name>
</gene>
<evidence type="ECO:0000256" key="4">
    <source>
        <dbReference type="ARBA" id="ARBA00022827"/>
    </source>
</evidence>
<keyword evidence="8" id="KW-0472">Membrane</keyword>
<dbReference type="CDD" id="cd02961">
    <property type="entry name" value="PDI_a_family"/>
    <property type="match status" value="1"/>
</dbReference>
<dbReference type="InterPro" id="IPR017905">
    <property type="entry name" value="ERV/ALR_sulphydryl_oxidase"/>
</dbReference>
<evidence type="ECO:0000313" key="12">
    <source>
        <dbReference type="EMBL" id="KAE9035698.1"/>
    </source>
</evidence>
<dbReference type="InterPro" id="IPR017937">
    <property type="entry name" value="Thioredoxin_CS"/>
</dbReference>
<dbReference type="PROSITE" id="PS00194">
    <property type="entry name" value="THIOREDOXIN_1"/>
    <property type="match status" value="1"/>
</dbReference>
<dbReference type="PROSITE" id="PS51324">
    <property type="entry name" value="ERV_ALR"/>
    <property type="match status" value="1"/>
</dbReference>